<keyword evidence="2" id="KW-1185">Reference proteome</keyword>
<evidence type="ECO:0000313" key="2">
    <source>
        <dbReference type="Proteomes" id="UP000254794"/>
    </source>
</evidence>
<dbReference type="EMBL" id="UGOD01000001">
    <property type="protein sequence ID" value="STX52405.1"/>
    <property type="molecule type" value="Genomic_DNA"/>
</dbReference>
<dbReference type="RefSeq" id="WP_115331968.1">
    <property type="nucleotide sequence ID" value="NZ_CAAAHP010000006.1"/>
</dbReference>
<dbReference type="AlphaFoldDB" id="A0A378JME3"/>
<sequence length="424" mass="48023">MPKVIPILFTNANPLTSAQIKILSEARAILSQEFGFDVQRSIISPVNDAYLKQRVYPKIKLDGKNYQRLLFTAKERLNIARGTIQDAYPLHEGIDIAAFGLYYNTTPNSLPKRGYIESWEMLQYLQKLEIERCQRANIEPTLYVLVAGTDVANQRGNWNDLAPGMPFLLVNRQTRDNETGALKQQINLESPGNYLKKLGYQGNIFNHFTSKVFTCPESLDANLSSTKLAECKPEALNLMGDKAFTELVKILAIRVKAKPYEHTEQEQTETAKASLATIKKYALEGSLGENKKAIIKQKFPSDLKAAALLEAVKSFCALKTREHIAGLKEIKAIFNKTATSKNLTTDELVDQLLFFIRWKKSDSNLARFFHNKVRQRSPETEQFYQLLASLDETDSNSWDRVTNSINMLNEMDVKDTQLNLSTKG</sequence>
<dbReference type="OrthoDB" id="5654326at2"/>
<dbReference type="InterPro" id="IPR014729">
    <property type="entry name" value="Rossmann-like_a/b/a_fold"/>
</dbReference>
<reference evidence="1 2" key="1">
    <citation type="submission" date="2018-06" db="EMBL/GenBank/DDBJ databases">
        <authorList>
            <consortium name="Pathogen Informatics"/>
            <person name="Doyle S."/>
        </authorList>
    </citation>
    <scope>NUCLEOTIDE SEQUENCE [LARGE SCALE GENOMIC DNA]</scope>
    <source>
        <strain evidence="1 2">NCTC13316</strain>
    </source>
</reference>
<proteinExistence type="predicted"/>
<organism evidence="1 2">
    <name type="scientific">Legionella busanensis</name>
    <dbReference type="NCBI Taxonomy" id="190655"/>
    <lineage>
        <taxon>Bacteria</taxon>
        <taxon>Pseudomonadati</taxon>
        <taxon>Pseudomonadota</taxon>
        <taxon>Gammaproteobacteria</taxon>
        <taxon>Legionellales</taxon>
        <taxon>Legionellaceae</taxon>
        <taxon>Legionella</taxon>
    </lineage>
</organism>
<protein>
    <submittedName>
        <fullName evidence="1">Uncharacterized protein</fullName>
    </submittedName>
</protein>
<gene>
    <name evidence="1" type="ORF">NCTC13316_02518</name>
</gene>
<accession>A0A378JME3</accession>
<dbReference type="Proteomes" id="UP000254794">
    <property type="component" value="Unassembled WGS sequence"/>
</dbReference>
<dbReference type="Gene3D" id="3.40.50.620">
    <property type="entry name" value="HUPs"/>
    <property type="match status" value="1"/>
</dbReference>
<evidence type="ECO:0000313" key="1">
    <source>
        <dbReference type="EMBL" id="STX52405.1"/>
    </source>
</evidence>
<name>A0A378JME3_9GAMM</name>